<keyword evidence="1" id="KW-1133">Transmembrane helix</keyword>
<organism evidence="2">
    <name type="scientific">uncultured Rubrobacteraceae bacterium</name>
    <dbReference type="NCBI Taxonomy" id="349277"/>
    <lineage>
        <taxon>Bacteria</taxon>
        <taxon>Bacillati</taxon>
        <taxon>Actinomycetota</taxon>
        <taxon>Rubrobacteria</taxon>
        <taxon>Rubrobacterales</taxon>
        <taxon>Rubrobacteraceae</taxon>
        <taxon>environmental samples</taxon>
    </lineage>
</organism>
<sequence length="163" mass="16665">MVERMVGQLATARFWVPGWRQAPVFAVLLLAGVVNFSAGQAGNVAQLVAPGWADDLARSPLFDPFGVPASMFVAAVAGLAFKRAFWLWGVALALPAPAMITIPAALLVDRGLIPPDHLTSHGVLAAAVFVNLLVLCTASSALGAGLRMAGEGLAAGRARGPGG</sequence>
<accession>A0A6J4R5T6</accession>
<evidence type="ECO:0000256" key="1">
    <source>
        <dbReference type="SAM" id="Phobius"/>
    </source>
</evidence>
<name>A0A6J4R5T6_9ACTN</name>
<keyword evidence="1" id="KW-0812">Transmembrane</keyword>
<reference evidence="2" key="1">
    <citation type="submission" date="2020-02" db="EMBL/GenBank/DDBJ databases">
        <authorList>
            <person name="Meier V. D."/>
        </authorList>
    </citation>
    <scope>NUCLEOTIDE SEQUENCE</scope>
    <source>
        <strain evidence="2">AVDCRST_MAG12</strain>
    </source>
</reference>
<feature type="transmembrane region" description="Helical" evidence="1">
    <location>
        <begin position="118"/>
        <end position="138"/>
    </location>
</feature>
<protein>
    <submittedName>
        <fullName evidence="2">Uncharacterized protein</fullName>
    </submittedName>
</protein>
<keyword evidence="1" id="KW-0472">Membrane</keyword>
<feature type="transmembrane region" description="Helical" evidence="1">
    <location>
        <begin position="65"/>
        <end position="81"/>
    </location>
</feature>
<feature type="transmembrane region" description="Helical" evidence="1">
    <location>
        <begin position="86"/>
        <end position="106"/>
    </location>
</feature>
<evidence type="ECO:0000313" key="2">
    <source>
        <dbReference type="EMBL" id="CAA9464919.1"/>
    </source>
</evidence>
<dbReference type="EMBL" id="CADCVK010000024">
    <property type="protein sequence ID" value="CAA9464919.1"/>
    <property type="molecule type" value="Genomic_DNA"/>
</dbReference>
<gene>
    <name evidence="2" type="ORF">AVDCRST_MAG12-206</name>
</gene>
<dbReference type="AlphaFoldDB" id="A0A6J4R5T6"/>
<proteinExistence type="predicted"/>